<dbReference type="EMBL" id="LDEV01001925">
    <property type="protein sequence ID" value="KLJ10694.1"/>
    <property type="molecule type" value="Genomic_DNA"/>
</dbReference>
<dbReference type="OrthoDB" id="4187480at2759"/>
<reference evidence="2" key="1">
    <citation type="journal article" date="2015" name="PLoS Genet.">
        <title>The dynamic genome and transcriptome of the human fungal pathogen Blastomyces and close relative Emmonsia.</title>
        <authorList>
            <person name="Munoz J.F."/>
            <person name="Gauthier G.M."/>
            <person name="Desjardins C.A."/>
            <person name="Gallo J.E."/>
            <person name="Holder J."/>
            <person name="Sullivan T.D."/>
            <person name="Marty A.J."/>
            <person name="Carmen J.C."/>
            <person name="Chen Z."/>
            <person name="Ding L."/>
            <person name="Gujja S."/>
            <person name="Magrini V."/>
            <person name="Misas E."/>
            <person name="Mitreva M."/>
            <person name="Priest M."/>
            <person name="Saif S."/>
            <person name="Whiston E.A."/>
            <person name="Young S."/>
            <person name="Zeng Q."/>
            <person name="Goldman W.E."/>
            <person name="Mardis E.R."/>
            <person name="Taylor J.W."/>
            <person name="McEwen J.G."/>
            <person name="Clay O.K."/>
            <person name="Klein B.S."/>
            <person name="Cuomo C.A."/>
        </authorList>
    </citation>
    <scope>NUCLEOTIDE SEQUENCE [LARGE SCALE GENOMIC DNA]</scope>
    <source>
        <strain evidence="2">UAMH 139</strain>
    </source>
</reference>
<organism evidence="1 2">
    <name type="scientific">Blastomyces silverae</name>
    <dbReference type="NCBI Taxonomy" id="2060906"/>
    <lineage>
        <taxon>Eukaryota</taxon>
        <taxon>Fungi</taxon>
        <taxon>Dikarya</taxon>
        <taxon>Ascomycota</taxon>
        <taxon>Pezizomycotina</taxon>
        <taxon>Eurotiomycetes</taxon>
        <taxon>Eurotiomycetidae</taxon>
        <taxon>Onygenales</taxon>
        <taxon>Ajellomycetaceae</taxon>
        <taxon>Blastomyces</taxon>
    </lineage>
</organism>
<protein>
    <submittedName>
        <fullName evidence="1">Uncharacterized protein</fullName>
    </submittedName>
</protein>
<accession>A0A0H1BGP3</accession>
<proteinExistence type="predicted"/>
<gene>
    <name evidence="1" type="ORF">EMPG_13937</name>
</gene>
<comment type="caution">
    <text evidence="1">The sequence shown here is derived from an EMBL/GenBank/DDBJ whole genome shotgun (WGS) entry which is preliminary data.</text>
</comment>
<keyword evidence="2" id="KW-1185">Reference proteome</keyword>
<evidence type="ECO:0000313" key="1">
    <source>
        <dbReference type="EMBL" id="KLJ10694.1"/>
    </source>
</evidence>
<name>A0A0H1BGP3_9EURO</name>
<dbReference type="Proteomes" id="UP000053573">
    <property type="component" value="Unassembled WGS sequence"/>
</dbReference>
<dbReference type="AlphaFoldDB" id="A0A0H1BGP3"/>
<evidence type="ECO:0000313" key="2">
    <source>
        <dbReference type="Proteomes" id="UP000053573"/>
    </source>
</evidence>
<sequence>MQLKIIKKIKIVNTVSVSTADLTENISVDLTQFFQKQKYITALMKILDNFRTQVKLIRKSVILTSSINYLI</sequence>